<name>A0A1I5QTG1_9EURY</name>
<dbReference type="AlphaFoldDB" id="A0A1I5QTG1"/>
<gene>
    <name evidence="1" type="ORF">SAMN05216277_10478</name>
</gene>
<sequence>MPKKPADSRAVRYLAEHGPSPRDDLPVQNLAKNVRALIGTLNISGGPGGGGSTAGVAGGLTGIAYLREEHVLSEVVEAWLAENETRIEEISPDSVRRRLRASVPHEKRDVVSEVLSAKGYEVDYTDRGGRQTEPFECSLCGESVPDIASHLRECPER</sequence>
<evidence type="ECO:0000313" key="1">
    <source>
        <dbReference type="EMBL" id="SFP49535.1"/>
    </source>
</evidence>
<protein>
    <submittedName>
        <fullName evidence="1">Uncharacterized protein</fullName>
    </submittedName>
</protein>
<dbReference type="OrthoDB" id="312726at2157"/>
<dbReference type="EMBL" id="FOXI01000004">
    <property type="protein sequence ID" value="SFP49535.1"/>
    <property type="molecule type" value="Genomic_DNA"/>
</dbReference>
<keyword evidence="2" id="KW-1185">Reference proteome</keyword>
<evidence type="ECO:0000313" key="2">
    <source>
        <dbReference type="Proteomes" id="UP000183769"/>
    </source>
</evidence>
<proteinExistence type="predicted"/>
<reference evidence="2" key="1">
    <citation type="submission" date="2016-10" db="EMBL/GenBank/DDBJ databases">
        <authorList>
            <person name="Varghese N."/>
            <person name="Submissions S."/>
        </authorList>
    </citation>
    <scope>NUCLEOTIDE SEQUENCE [LARGE SCALE GENOMIC DNA]</scope>
    <source>
        <strain evidence="2">CGMCC 1.10329</strain>
    </source>
</reference>
<dbReference type="RefSeq" id="WP_074877010.1">
    <property type="nucleotide sequence ID" value="NZ_FOXI01000004.1"/>
</dbReference>
<organism evidence="1 2">
    <name type="scientific">Halolamina pelagica</name>
    <dbReference type="NCBI Taxonomy" id="699431"/>
    <lineage>
        <taxon>Archaea</taxon>
        <taxon>Methanobacteriati</taxon>
        <taxon>Methanobacteriota</taxon>
        <taxon>Stenosarchaea group</taxon>
        <taxon>Halobacteria</taxon>
        <taxon>Halobacteriales</taxon>
        <taxon>Haloferacaceae</taxon>
    </lineage>
</organism>
<dbReference type="Proteomes" id="UP000183769">
    <property type="component" value="Unassembled WGS sequence"/>
</dbReference>
<accession>A0A1I5QTG1</accession>